<name>A0A6J6F5Z3_9ZZZZ</name>
<evidence type="ECO:0000313" key="1">
    <source>
        <dbReference type="EMBL" id="CAB4583966.1"/>
    </source>
</evidence>
<dbReference type="SUPFAM" id="SSF49265">
    <property type="entry name" value="Fibronectin type III"/>
    <property type="match status" value="1"/>
</dbReference>
<dbReference type="EMBL" id="CAEZUG010000002">
    <property type="protein sequence ID" value="CAB4583966.1"/>
    <property type="molecule type" value="Genomic_DNA"/>
</dbReference>
<dbReference type="InterPro" id="IPR036116">
    <property type="entry name" value="FN3_sf"/>
</dbReference>
<accession>A0A6J6F5Z3</accession>
<dbReference type="AlphaFoldDB" id="A0A6J6F5Z3"/>
<proteinExistence type="predicted"/>
<gene>
    <name evidence="1" type="ORF">UFOPK1795_00096</name>
</gene>
<protein>
    <submittedName>
        <fullName evidence="1">Unannotated protein</fullName>
    </submittedName>
</protein>
<reference evidence="1" key="1">
    <citation type="submission" date="2020-05" db="EMBL/GenBank/DDBJ databases">
        <authorList>
            <person name="Chiriac C."/>
            <person name="Salcher M."/>
            <person name="Ghai R."/>
            <person name="Kavagutti S V."/>
        </authorList>
    </citation>
    <scope>NUCLEOTIDE SEQUENCE</scope>
</reference>
<organism evidence="1">
    <name type="scientific">freshwater metagenome</name>
    <dbReference type="NCBI Taxonomy" id="449393"/>
    <lineage>
        <taxon>unclassified sequences</taxon>
        <taxon>metagenomes</taxon>
        <taxon>ecological metagenomes</taxon>
    </lineage>
</organism>
<sequence>MAQGTAVAKATSSATLGANSPSISGLVDGTAYKTYIVVKDSAGNISAVSTVSLTTLDTTAPTLSATSASSVSGSGATLNFSTTEAGTYYYLVLAAKDDAPDAAAVIAQGAAVAKATSSATSGANSPTISGLASETDYVAYVVVKDLANNVSSVSQISLTTLDTTAPTLSATSATSVSGSSATLNFSTTEAGTYYYLVLAAGDATPNAATVVAQGSAVAKATSSATFGANSPSISGLADGTAYKTYVVVKDAAGNISGVSTVLLTTLDTTAPTISATSSTAITGTGATLNFSTTEAGTYYYLVLAAGDAAPKAATVKLQGTAVAKATSAAISGANSASITGLTSETAYMTYLVIEDAASNISSVSEISFTTADITAPILSDASSSSIGSDGATLNFSTTEAGTYYYLVLAAADVAPDATAIKAQVSGLAKSTSATTMGANSPVITGLLPETDYIAYIVVTDGSGNTSDISSASFTTVADVIAPTITSTSATSIQSSSIKLNFTSSEPGTYFYVIYSSVDEEPSIETIKEQGEALAKATSSAVSGINSLSVTGLTLETSYIAYLIIVDGTGNTSTSSAISFTTSAVVVEPPPPPPPVVVETKSVKVRTPRPIIVVEAPVTIADKTIVFVYDANALGNVEAIRIALEELRDFIPIIAESFNSETLNLNDNQVISDEFIRILVAKEGIQNFMTLVSDLQRNSLNSEDYIKAFKNIYGKSPIDWYLQEGAPRILSKYALKNTSEILFGVTNIDNMDQVTSNQSFTPRILERSFDAILRTILVNTSGTTKFDLLITNSRNTKNGARIESIFESIYGVTFKEWFTTVGLDGLRANLGLTAISANKVVKDQTTTELVSTGWLHFPKAIRSRISVIAGSDE</sequence>